<organism evidence="2 3">
    <name type="scientific">Ureibacillus xyleni</name>
    <dbReference type="NCBI Taxonomy" id="614648"/>
    <lineage>
        <taxon>Bacteria</taxon>
        <taxon>Bacillati</taxon>
        <taxon>Bacillota</taxon>
        <taxon>Bacilli</taxon>
        <taxon>Bacillales</taxon>
        <taxon>Caryophanaceae</taxon>
        <taxon>Ureibacillus</taxon>
    </lineage>
</organism>
<dbReference type="Proteomes" id="UP000219636">
    <property type="component" value="Unassembled WGS sequence"/>
</dbReference>
<feature type="region of interest" description="Disordered" evidence="1">
    <location>
        <begin position="222"/>
        <end position="249"/>
    </location>
</feature>
<gene>
    <name evidence="2" type="ORF">SAMN05880501_103116</name>
</gene>
<dbReference type="InterPro" id="IPR036388">
    <property type="entry name" value="WH-like_DNA-bd_sf"/>
</dbReference>
<evidence type="ECO:0008006" key="4">
    <source>
        <dbReference type="Google" id="ProtNLM"/>
    </source>
</evidence>
<protein>
    <recommendedName>
        <fullName evidence="4">Helix-turn-helix protein</fullName>
    </recommendedName>
</protein>
<evidence type="ECO:0000313" key="3">
    <source>
        <dbReference type="Proteomes" id="UP000219636"/>
    </source>
</evidence>
<name>A0A285S6Q3_9BACL</name>
<dbReference type="EMBL" id="OBMQ01000003">
    <property type="protein sequence ID" value="SOC02839.1"/>
    <property type="molecule type" value="Genomic_DNA"/>
</dbReference>
<sequence length="249" mass="28522">MMIKREVNKKQFNEKFIEPVRALFENCNSINNHYFLTIPQPISRCLFFSNNNVYAVFTILLTWFGDNGKWDVSRSVLAKQSRVTTKTVDKAINELVVKGFIRKKVNIRGNEKDFNTYILNDLTKNPFLILSEAIYTVENSIKNVKTDKAVELLVKPLNKENTSSILIECIKDEASKDSTKAFHVAYNEVSIHFEKTLGIEVGFIPKKKKSAKLAENKRNTVTFKRNREWNGAPSSKSKPKIRLGGKTVN</sequence>
<accession>A0A285S6Q3</accession>
<dbReference type="AlphaFoldDB" id="A0A285S6Q3"/>
<proteinExistence type="predicted"/>
<evidence type="ECO:0000256" key="1">
    <source>
        <dbReference type="SAM" id="MobiDB-lite"/>
    </source>
</evidence>
<keyword evidence="3" id="KW-1185">Reference proteome</keyword>
<reference evidence="3" key="1">
    <citation type="submission" date="2017-08" db="EMBL/GenBank/DDBJ databases">
        <authorList>
            <person name="Varghese N."/>
            <person name="Submissions S."/>
        </authorList>
    </citation>
    <scope>NUCLEOTIDE SEQUENCE [LARGE SCALE GENOMIC DNA]</scope>
    <source>
        <strain evidence="3">JC22</strain>
    </source>
</reference>
<dbReference type="Gene3D" id="1.10.10.10">
    <property type="entry name" value="Winged helix-like DNA-binding domain superfamily/Winged helix DNA-binding domain"/>
    <property type="match status" value="1"/>
</dbReference>
<evidence type="ECO:0000313" key="2">
    <source>
        <dbReference type="EMBL" id="SOC02839.1"/>
    </source>
</evidence>